<keyword evidence="2" id="KW-0472">Membrane</keyword>
<sequence>MKKYIIIGLILTLVSPVFPQLDSSVADMNDGYIVGDNIDESVYKLAPGDMVEANLIVGENDLSLNYKFTVGPDGKIFFPKVGEMLLLGKTLPEAKKLISDKIKGVYSEKYLFSFRLIQPRKVQIYLTGSEDKPLYVGEKKYVSVYGEVAKAGRFEYIPERKYSDYISYAGGPTPRANITFSTITRKDKKYNINGSEVIFNGNAKDDMAIEPGDVINVPAQFFYFSDFGSFSSMILTFVALYNTFAR</sequence>
<dbReference type="EMBL" id="MEUG01000001">
    <property type="protein sequence ID" value="OGC27888.1"/>
    <property type="molecule type" value="Genomic_DNA"/>
</dbReference>
<keyword evidence="2" id="KW-0812">Transmembrane</keyword>
<feature type="domain" description="Polysaccharide export protein N-terminal" evidence="4">
    <location>
        <begin position="40"/>
        <end position="106"/>
    </location>
</feature>
<dbReference type="AlphaFoldDB" id="A0A1F4T5A2"/>
<reference evidence="5 6" key="1">
    <citation type="journal article" date="2016" name="Nat. Commun.">
        <title>Thousands of microbial genomes shed light on interconnected biogeochemical processes in an aquifer system.</title>
        <authorList>
            <person name="Anantharaman K."/>
            <person name="Brown C.T."/>
            <person name="Hug L.A."/>
            <person name="Sharon I."/>
            <person name="Castelle C.J."/>
            <person name="Probst A.J."/>
            <person name="Thomas B.C."/>
            <person name="Singh A."/>
            <person name="Wilkins M.J."/>
            <person name="Karaoz U."/>
            <person name="Brodie E.L."/>
            <person name="Williams K.H."/>
            <person name="Hubbard S.S."/>
            <person name="Banfield J.F."/>
        </authorList>
    </citation>
    <scope>NUCLEOTIDE SEQUENCE [LARGE SCALE GENOMIC DNA]</scope>
</reference>
<feature type="signal peptide" evidence="3">
    <location>
        <begin position="1"/>
        <end position="19"/>
    </location>
</feature>
<dbReference type="InterPro" id="IPR049712">
    <property type="entry name" value="Poly_export"/>
</dbReference>
<evidence type="ECO:0000313" key="6">
    <source>
        <dbReference type="Proteomes" id="UP000178602"/>
    </source>
</evidence>
<name>A0A1F4T5A2_UNCSA</name>
<evidence type="ECO:0000259" key="4">
    <source>
        <dbReference type="Pfam" id="PF02563"/>
    </source>
</evidence>
<evidence type="ECO:0000256" key="1">
    <source>
        <dbReference type="ARBA" id="ARBA00022729"/>
    </source>
</evidence>
<dbReference type="Proteomes" id="UP000178602">
    <property type="component" value="Unassembled WGS sequence"/>
</dbReference>
<feature type="transmembrane region" description="Helical" evidence="2">
    <location>
        <begin position="221"/>
        <end position="241"/>
    </location>
</feature>
<evidence type="ECO:0000313" key="5">
    <source>
        <dbReference type="EMBL" id="OGC27888.1"/>
    </source>
</evidence>
<evidence type="ECO:0000256" key="3">
    <source>
        <dbReference type="SAM" id="SignalP"/>
    </source>
</evidence>
<dbReference type="PANTHER" id="PTHR33619">
    <property type="entry name" value="POLYSACCHARIDE EXPORT PROTEIN GFCE-RELATED"/>
    <property type="match status" value="1"/>
</dbReference>
<dbReference type="InterPro" id="IPR003715">
    <property type="entry name" value="Poly_export_N"/>
</dbReference>
<dbReference type="GO" id="GO:0015159">
    <property type="term" value="F:polysaccharide transmembrane transporter activity"/>
    <property type="evidence" value="ECO:0007669"/>
    <property type="project" value="InterPro"/>
</dbReference>
<protein>
    <recommendedName>
        <fullName evidence="4">Polysaccharide export protein N-terminal domain-containing protein</fullName>
    </recommendedName>
</protein>
<comment type="caution">
    <text evidence="5">The sequence shown here is derived from an EMBL/GenBank/DDBJ whole genome shotgun (WGS) entry which is preliminary data.</text>
</comment>
<dbReference type="Gene3D" id="3.30.1950.10">
    <property type="entry name" value="wza like domain"/>
    <property type="match status" value="1"/>
</dbReference>
<accession>A0A1F4T5A2</accession>
<dbReference type="Gene3D" id="3.10.560.10">
    <property type="entry name" value="Outer membrane lipoprotein wza domain like"/>
    <property type="match status" value="1"/>
</dbReference>
<evidence type="ECO:0000256" key="2">
    <source>
        <dbReference type="SAM" id="Phobius"/>
    </source>
</evidence>
<keyword evidence="1 3" id="KW-0732">Signal</keyword>
<keyword evidence="2" id="KW-1133">Transmembrane helix</keyword>
<gene>
    <name evidence="5" type="ORF">A3K49_02635</name>
</gene>
<feature type="chain" id="PRO_5009514504" description="Polysaccharide export protein N-terminal domain-containing protein" evidence="3">
    <location>
        <begin position="20"/>
        <end position="246"/>
    </location>
</feature>
<organism evidence="5 6">
    <name type="scientific">candidate division WOR-1 bacterium RIFOXYC12_FULL_54_18</name>
    <dbReference type="NCBI Taxonomy" id="1802584"/>
    <lineage>
        <taxon>Bacteria</taxon>
        <taxon>Bacillati</taxon>
        <taxon>Saganbacteria</taxon>
    </lineage>
</organism>
<proteinExistence type="predicted"/>
<dbReference type="PANTHER" id="PTHR33619:SF3">
    <property type="entry name" value="POLYSACCHARIDE EXPORT PROTEIN GFCE-RELATED"/>
    <property type="match status" value="1"/>
</dbReference>
<dbReference type="Pfam" id="PF02563">
    <property type="entry name" value="Poly_export"/>
    <property type="match status" value="1"/>
</dbReference>